<feature type="region of interest" description="Disordered" evidence="1">
    <location>
        <begin position="712"/>
        <end position="770"/>
    </location>
</feature>
<feature type="signal peptide" evidence="3">
    <location>
        <begin position="1"/>
        <end position="21"/>
    </location>
</feature>
<dbReference type="SMART" id="SM00703">
    <property type="entry name" value="NRF"/>
    <property type="match status" value="1"/>
</dbReference>
<feature type="transmembrane region" description="Helical" evidence="2">
    <location>
        <begin position="670"/>
        <end position="701"/>
    </location>
</feature>
<keyword evidence="6" id="KW-1185">Reference proteome</keyword>
<reference evidence="5 6" key="1">
    <citation type="journal article" date="2021" name="Elife">
        <title>Chloroplast acquisition without the gene transfer in kleptoplastic sea slugs, Plakobranchus ocellatus.</title>
        <authorList>
            <person name="Maeda T."/>
            <person name="Takahashi S."/>
            <person name="Yoshida T."/>
            <person name="Shimamura S."/>
            <person name="Takaki Y."/>
            <person name="Nagai Y."/>
            <person name="Toyoda A."/>
            <person name="Suzuki Y."/>
            <person name="Arimoto A."/>
            <person name="Ishii H."/>
            <person name="Satoh N."/>
            <person name="Nishiyama T."/>
            <person name="Hasebe M."/>
            <person name="Maruyama T."/>
            <person name="Minagawa J."/>
            <person name="Obokata J."/>
            <person name="Shigenobu S."/>
        </authorList>
    </citation>
    <scope>NUCLEOTIDE SEQUENCE [LARGE SCALE GENOMIC DNA]</scope>
</reference>
<keyword evidence="2" id="KW-0472">Membrane</keyword>
<evidence type="ECO:0000259" key="4">
    <source>
        <dbReference type="SMART" id="SM00703"/>
    </source>
</evidence>
<comment type="caution">
    <text evidence="5">The sequence shown here is derived from an EMBL/GenBank/DDBJ whole genome shotgun (WGS) entry which is preliminary data.</text>
</comment>
<organism evidence="5 6">
    <name type="scientific">Plakobranchus ocellatus</name>
    <dbReference type="NCBI Taxonomy" id="259542"/>
    <lineage>
        <taxon>Eukaryota</taxon>
        <taxon>Metazoa</taxon>
        <taxon>Spiralia</taxon>
        <taxon>Lophotrochozoa</taxon>
        <taxon>Mollusca</taxon>
        <taxon>Gastropoda</taxon>
        <taxon>Heterobranchia</taxon>
        <taxon>Euthyneura</taxon>
        <taxon>Panpulmonata</taxon>
        <taxon>Sacoglossa</taxon>
        <taxon>Placobranchoidea</taxon>
        <taxon>Plakobranchidae</taxon>
        <taxon>Plakobranchus</taxon>
    </lineage>
</organism>
<dbReference type="InterPro" id="IPR052728">
    <property type="entry name" value="O2_lipid_transport_reg"/>
</dbReference>
<gene>
    <name evidence="5" type="ORF">PoB_002500000</name>
</gene>
<feature type="transmembrane region" description="Helical" evidence="2">
    <location>
        <begin position="379"/>
        <end position="397"/>
    </location>
</feature>
<dbReference type="InterPro" id="IPR006621">
    <property type="entry name" value="Nose-resist-to-fluoxetine_N"/>
</dbReference>
<dbReference type="PANTHER" id="PTHR11161:SF0">
    <property type="entry name" value="O-ACYLTRANSFERASE LIKE PROTEIN"/>
    <property type="match status" value="1"/>
</dbReference>
<feature type="compositionally biased region" description="Acidic residues" evidence="1">
    <location>
        <begin position="728"/>
        <end position="770"/>
    </location>
</feature>
<dbReference type="Pfam" id="PF20146">
    <property type="entry name" value="NRF"/>
    <property type="match status" value="1"/>
</dbReference>
<feature type="transmembrane region" description="Helical" evidence="2">
    <location>
        <begin position="555"/>
        <end position="574"/>
    </location>
</feature>
<dbReference type="Proteomes" id="UP000735302">
    <property type="component" value="Unassembled WGS sequence"/>
</dbReference>
<keyword evidence="2" id="KW-0812">Transmembrane</keyword>
<dbReference type="AlphaFoldDB" id="A0AAV3ZRU7"/>
<protein>
    <submittedName>
        <fullName evidence="5">Nose resistant to fluoxetine protein 6-like</fullName>
    </submittedName>
</protein>
<evidence type="ECO:0000256" key="3">
    <source>
        <dbReference type="SAM" id="SignalP"/>
    </source>
</evidence>
<feature type="domain" description="Nose resistant-to-fluoxetine protein N-terminal" evidence="4">
    <location>
        <begin position="128"/>
        <end position="249"/>
    </location>
</feature>
<dbReference type="PANTHER" id="PTHR11161">
    <property type="entry name" value="O-ACYLTRANSFERASE"/>
    <property type="match status" value="1"/>
</dbReference>
<evidence type="ECO:0000256" key="2">
    <source>
        <dbReference type="SAM" id="Phobius"/>
    </source>
</evidence>
<dbReference type="Pfam" id="PF01757">
    <property type="entry name" value="Acyl_transf_3"/>
    <property type="match status" value="1"/>
</dbReference>
<evidence type="ECO:0000256" key="1">
    <source>
        <dbReference type="SAM" id="MobiDB-lite"/>
    </source>
</evidence>
<feature type="compositionally biased region" description="Basic residues" evidence="1">
    <location>
        <begin position="712"/>
        <end position="722"/>
    </location>
</feature>
<feature type="transmembrane region" description="Helical" evidence="2">
    <location>
        <begin position="461"/>
        <end position="482"/>
    </location>
</feature>
<feature type="transmembrane region" description="Helical" evidence="2">
    <location>
        <begin position="532"/>
        <end position="548"/>
    </location>
</feature>
<evidence type="ECO:0000313" key="6">
    <source>
        <dbReference type="Proteomes" id="UP000735302"/>
    </source>
</evidence>
<dbReference type="InterPro" id="IPR002656">
    <property type="entry name" value="Acyl_transf_3_dom"/>
</dbReference>
<keyword evidence="3" id="KW-0732">Signal</keyword>
<feature type="transmembrane region" description="Helical" evidence="2">
    <location>
        <begin position="627"/>
        <end position="648"/>
    </location>
</feature>
<dbReference type="GO" id="GO:0016747">
    <property type="term" value="F:acyltransferase activity, transferring groups other than amino-acyl groups"/>
    <property type="evidence" value="ECO:0007669"/>
    <property type="project" value="InterPro"/>
</dbReference>
<feature type="transmembrane region" description="Helical" evidence="2">
    <location>
        <begin position="594"/>
        <end position="615"/>
    </location>
</feature>
<proteinExistence type="predicted"/>
<feature type="transmembrane region" description="Helical" evidence="2">
    <location>
        <begin position="417"/>
        <end position="440"/>
    </location>
</feature>
<accession>A0AAV3ZRU7</accession>
<sequence length="770" mass="87051">MYCASHLAFVILLSLFGSSANQNILHQDLQKVLSQKSEHFFQPTSYEENFRQTIDFTNSGNYRIHEKNKYSLKSDAIRDIGLVNNLKHNSSADIRAGFYYLQQLLGCSSSASFAKVSKQEQLKRISTFEKCAEDISIMIAALSADVAWAVRMFDAWGKPGSGLTQQNPVFLGEYDQCLETDVIGVNFSSQYCLQYVGFTKIGPVSFKNPFGFALGTCVPSTCTAEDVKNFINLYLASQPNITGGSGGGECKDPNLPLSGKAKAVIAVCGVFAFLMAAATFYDVLVVHEYWRLMVPSRSRSNTMWLGNSSTDDFAIRDGGAEQNHREYEPLLNSRVDKKNFEPNAIEKTLLCFSVYTNGAKVLSTKTGAGSIDCIHGIRFLSMSWVVLGHSFVSGLSVTQNMNDYLKEAYTRWTFQAILNALVSVDTFFTLSGLLMTYLVMKELSKKRPSGSFFFNFYFHRFWRLTPPYMLVMMVYITLTQYFGNGPLWPQGSVEKGECESNWWANLLYINNLHNFGGKPMCMGWSWYLANDMQFYIISPAIFLIMFYYNWWGVILALLGILGSAIASGVLSSKYDLQANFDVLRPSQGDYFDIYYVKPYCRIGPYLVGMITGYVLYKTDCKVHMSRIAACVGWAFAWAVGLAVVYGLFENTNGHPVSTDVAALYNALDRIAWGVAVSWVIFACATGYGGFINTILSWKALIPLSRRRRKNRNRGRRSRRRRAEAKAEAEEEEEKEEKEGKEEEEEKEEEEKEEGEEEEEEEKEKEEEEEE</sequence>
<dbReference type="EMBL" id="BLXT01002860">
    <property type="protein sequence ID" value="GFN98494.1"/>
    <property type="molecule type" value="Genomic_DNA"/>
</dbReference>
<name>A0AAV3ZRU7_9GAST</name>
<feature type="transmembrane region" description="Helical" evidence="2">
    <location>
        <begin position="263"/>
        <end position="290"/>
    </location>
</feature>
<keyword evidence="2" id="KW-1133">Transmembrane helix</keyword>
<evidence type="ECO:0000313" key="5">
    <source>
        <dbReference type="EMBL" id="GFN98494.1"/>
    </source>
</evidence>
<feature type="chain" id="PRO_5043853575" evidence="3">
    <location>
        <begin position="22"/>
        <end position="770"/>
    </location>
</feature>